<name>A0A6M0INZ9_9BACT</name>
<dbReference type="GO" id="GO:0000272">
    <property type="term" value="P:polysaccharide catabolic process"/>
    <property type="evidence" value="ECO:0007669"/>
    <property type="project" value="TreeGrafter"/>
</dbReference>
<keyword evidence="6" id="KW-1185">Reference proteome</keyword>
<feature type="binding site" evidence="4">
    <location>
        <position position="116"/>
    </location>
    <ligand>
        <name>substrate</name>
    </ligand>
</feature>
<reference evidence="5 6" key="1">
    <citation type="submission" date="2020-02" db="EMBL/GenBank/DDBJ databases">
        <title>Draft genome sequence of two Spirosoma agri KCTC 52727 and Spirosoma terrae KCTC 52035.</title>
        <authorList>
            <person name="Rojas J."/>
            <person name="Ambika Manirajan B."/>
            <person name="Ratering S."/>
            <person name="Suarez C."/>
            <person name="Schnell S."/>
        </authorList>
    </citation>
    <scope>NUCLEOTIDE SEQUENCE [LARGE SCALE GENOMIC DNA]</scope>
    <source>
        <strain evidence="5 6">KCTC 52727</strain>
    </source>
</reference>
<dbReference type="InterPro" id="IPR008928">
    <property type="entry name" value="6-hairpin_glycosidase_sf"/>
</dbReference>
<dbReference type="Gene3D" id="1.50.10.10">
    <property type="match status" value="1"/>
</dbReference>
<feature type="binding site" evidence="4">
    <location>
        <position position="239"/>
    </location>
    <ligand>
        <name>substrate</name>
    </ligand>
</feature>
<dbReference type="InterPro" id="IPR012341">
    <property type="entry name" value="6hp_glycosidase-like_sf"/>
</dbReference>
<dbReference type="PANTHER" id="PTHR36845:SF1">
    <property type="entry name" value="HYDROLASE, PUTATIVE (AFU_ORTHOLOGUE AFUA_7G05090)-RELATED"/>
    <property type="match status" value="1"/>
</dbReference>
<dbReference type="PANTHER" id="PTHR36845">
    <property type="entry name" value="HYDROLASE, PUTATIVE (AFU_ORTHOLOGUE AFUA_7G05090)-RELATED"/>
    <property type="match status" value="1"/>
</dbReference>
<dbReference type="AlphaFoldDB" id="A0A6M0INZ9"/>
<protein>
    <submittedName>
        <fullName evidence="5">Glucuronyl hydrolase</fullName>
    </submittedName>
</protein>
<proteinExistence type="inferred from homology"/>
<dbReference type="InterPro" id="IPR010905">
    <property type="entry name" value="Glyco_hydro_88"/>
</dbReference>
<dbReference type="SUPFAM" id="SSF48208">
    <property type="entry name" value="Six-hairpin glycosidases"/>
    <property type="match status" value="1"/>
</dbReference>
<dbReference type="RefSeq" id="WP_164043263.1">
    <property type="nucleotide sequence ID" value="NZ_JAAGNZ010000003.1"/>
</dbReference>
<dbReference type="Proteomes" id="UP000477386">
    <property type="component" value="Unassembled WGS sequence"/>
</dbReference>
<feature type="binding site" evidence="4">
    <location>
        <position position="255"/>
    </location>
    <ligand>
        <name>substrate</name>
    </ligand>
</feature>
<comment type="caution">
    <text evidence="5">The sequence shown here is derived from an EMBL/GenBank/DDBJ whole genome shotgun (WGS) entry which is preliminary data.</text>
</comment>
<dbReference type="GO" id="GO:0052757">
    <property type="term" value="F:chondroitin hydrolase activity"/>
    <property type="evidence" value="ECO:0007669"/>
    <property type="project" value="TreeGrafter"/>
</dbReference>
<evidence type="ECO:0000313" key="6">
    <source>
        <dbReference type="Proteomes" id="UP000477386"/>
    </source>
</evidence>
<gene>
    <name evidence="5" type="ORF">GK091_24650</name>
</gene>
<comment type="similarity">
    <text evidence="2">Belongs to the glycosyl hydrolase 88 family.</text>
</comment>
<evidence type="ECO:0000256" key="3">
    <source>
        <dbReference type="PIRSR" id="PIRSR610905-1"/>
    </source>
</evidence>
<dbReference type="EMBL" id="JAAGNZ010000003">
    <property type="protein sequence ID" value="NEU70090.1"/>
    <property type="molecule type" value="Genomic_DNA"/>
</dbReference>
<accession>A0A6M0INZ9</accession>
<evidence type="ECO:0000256" key="4">
    <source>
        <dbReference type="PIRSR" id="PIRSR610905-2"/>
    </source>
</evidence>
<sequence>MSSSGFSFVLVLLVVLCSFTLTQDRLPVDPALTYCVQQATKTATSLPATPPNLPRNILNGKKNWNYITYKDWTSGFWPGTLWYIYEYTKDPAWKAKADSFTRELTPLAYQKAIDHDLGFQMYCSFGNGLRLTGNPDYKKILLAAADTLATLFNPKVGTILSWPRSVPNMEWPQHNTIMDNMINLELLFWASKNGGGKRLYDMAVSHATTTMKNHFRPDYTSYHVVVYDRETGKKIKGVTHQGYADNSMWARGQSWAIYGYTMTYRETKDSQFLAFAQNVSDVYLKHLPKDLIPYWDFSAPDIPNAPKDASAAAVTASALLELSTLVNDKAKAATYRAKAEQMLETLSSANYQSRQVNDAFLLHSTGHKPNNSEVDASINYADYYYIEALLRLKKLQAGKPVLANL</sequence>
<organism evidence="5 6">
    <name type="scientific">Spirosoma agri</name>
    <dbReference type="NCBI Taxonomy" id="1987381"/>
    <lineage>
        <taxon>Bacteria</taxon>
        <taxon>Pseudomonadati</taxon>
        <taxon>Bacteroidota</taxon>
        <taxon>Cytophagia</taxon>
        <taxon>Cytophagales</taxon>
        <taxon>Cytophagaceae</taxon>
        <taxon>Spirosoma</taxon>
    </lineage>
</organism>
<evidence type="ECO:0000256" key="1">
    <source>
        <dbReference type="ARBA" id="ARBA00022801"/>
    </source>
</evidence>
<dbReference type="InterPro" id="IPR052369">
    <property type="entry name" value="UG_Glycosaminoglycan_Hydrolase"/>
</dbReference>
<feature type="binding site" evidence="4">
    <location>
        <position position="251"/>
    </location>
    <ligand>
        <name>substrate</name>
    </ligand>
</feature>
<feature type="active site" description="Proton donor" evidence="3">
    <location>
        <position position="179"/>
    </location>
</feature>
<dbReference type="Pfam" id="PF07470">
    <property type="entry name" value="Glyco_hydro_88"/>
    <property type="match status" value="1"/>
</dbReference>
<evidence type="ECO:0000256" key="2">
    <source>
        <dbReference type="ARBA" id="ARBA00038358"/>
    </source>
</evidence>
<feature type="binding site" evidence="4">
    <location>
        <position position="237"/>
    </location>
    <ligand>
        <name>substrate</name>
    </ligand>
</feature>
<keyword evidence="1 5" id="KW-0378">Hydrolase</keyword>
<feature type="active site" description="Nucleophile" evidence="3">
    <location>
        <position position="116"/>
    </location>
</feature>
<feature type="binding site" evidence="4">
    <location>
        <position position="179"/>
    </location>
    <ligand>
        <name>substrate</name>
    </ligand>
</feature>
<evidence type="ECO:0000313" key="5">
    <source>
        <dbReference type="EMBL" id="NEU70090.1"/>
    </source>
</evidence>